<gene>
    <name evidence="6" type="ORF">KP803_12495</name>
</gene>
<dbReference type="InterPro" id="IPR036388">
    <property type="entry name" value="WH-like_DNA-bd_sf"/>
</dbReference>
<evidence type="ECO:0000313" key="6">
    <source>
        <dbReference type="EMBL" id="MCK6264091.1"/>
    </source>
</evidence>
<protein>
    <submittedName>
        <fullName evidence="6">LysR family transcriptional regulator</fullName>
    </submittedName>
</protein>
<comment type="caution">
    <text evidence="6">The sequence shown here is derived from an EMBL/GenBank/DDBJ whole genome shotgun (WGS) entry which is preliminary data.</text>
</comment>
<dbReference type="RefSeq" id="WP_248009169.1">
    <property type="nucleotide sequence ID" value="NZ_JAJHVV010000007.1"/>
</dbReference>
<dbReference type="InterPro" id="IPR036390">
    <property type="entry name" value="WH_DNA-bd_sf"/>
</dbReference>
<dbReference type="Proteomes" id="UP001139559">
    <property type="component" value="Unassembled WGS sequence"/>
</dbReference>
<dbReference type="InterPro" id="IPR000847">
    <property type="entry name" value="LysR_HTH_N"/>
</dbReference>
<dbReference type="PANTHER" id="PTHR30118">
    <property type="entry name" value="HTH-TYPE TRANSCRIPTIONAL REGULATOR LEUO-RELATED"/>
    <property type="match status" value="1"/>
</dbReference>
<comment type="similarity">
    <text evidence="1">Belongs to the LysR transcriptional regulatory family.</text>
</comment>
<evidence type="ECO:0000256" key="3">
    <source>
        <dbReference type="ARBA" id="ARBA00023125"/>
    </source>
</evidence>
<feature type="domain" description="HTH lysR-type" evidence="5">
    <location>
        <begin position="6"/>
        <end position="63"/>
    </location>
</feature>
<dbReference type="Gene3D" id="3.40.190.10">
    <property type="entry name" value="Periplasmic binding protein-like II"/>
    <property type="match status" value="2"/>
</dbReference>
<sequence>MNLHQLDLNLLKTLLVLLQEKNTNRTAERLNTSQPAVSRNLAKLRTQLGDPLFIRQSRGLKLTPKGEELAERLPKVFEDLTEALSGEEFLPEKQVGVIRIAMNGFLIESYGYRICEAITNSAPNVTVELMNYSAKTAAELINGELDFALSYYPLDVSKELRQVPVGLLNFVGIVRKQHALAGKTVSVNDMVKYDIGGLIIPEFNHRHMLLADFVETEDYFRPKLRCQSVNPLLSAVRNTDMVFVAPVSLMDVLDNNKYSYVNVFDVEKRNEIKVGLLYNSKYLKSEKFRWIESICDGLIPPEMIQ</sequence>
<dbReference type="Pfam" id="PF03466">
    <property type="entry name" value="LysR_substrate"/>
    <property type="match status" value="1"/>
</dbReference>
<keyword evidence="3" id="KW-0238">DNA-binding</keyword>
<organism evidence="6 7">
    <name type="scientific">Vibrio amylolyticus</name>
    <dbReference type="NCBI Taxonomy" id="2847292"/>
    <lineage>
        <taxon>Bacteria</taxon>
        <taxon>Pseudomonadati</taxon>
        <taxon>Pseudomonadota</taxon>
        <taxon>Gammaproteobacteria</taxon>
        <taxon>Vibrionales</taxon>
        <taxon>Vibrionaceae</taxon>
        <taxon>Vibrio</taxon>
    </lineage>
</organism>
<dbReference type="GO" id="GO:0003677">
    <property type="term" value="F:DNA binding"/>
    <property type="evidence" value="ECO:0007669"/>
    <property type="project" value="UniProtKB-KW"/>
</dbReference>
<accession>A0A9X1XJW0</accession>
<dbReference type="GO" id="GO:0003700">
    <property type="term" value="F:DNA-binding transcription factor activity"/>
    <property type="evidence" value="ECO:0007669"/>
    <property type="project" value="InterPro"/>
</dbReference>
<evidence type="ECO:0000259" key="5">
    <source>
        <dbReference type="PROSITE" id="PS50931"/>
    </source>
</evidence>
<keyword evidence="7" id="KW-1185">Reference proteome</keyword>
<evidence type="ECO:0000313" key="7">
    <source>
        <dbReference type="Proteomes" id="UP001139559"/>
    </source>
</evidence>
<evidence type="ECO:0000256" key="2">
    <source>
        <dbReference type="ARBA" id="ARBA00023015"/>
    </source>
</evidence>
<dbReference type="SUPFAM" id="SSF46785">
    <property type="entry name" value="Winged helix' DNA-binding domain"/>
    <property type="match status" value="1"/>
</dbReference>
<proteinExistence type="inferred from homology"/>
<dbReference type="InterPro" id="IPR050389">
    <property type="entry name" value="LysR-type_TF"/>
</dbReference>
<dbReference type="SUPFAM" id="SSF53850">
    <property type="entry name" value="Periplasmic binding protein-like II"/>
    <property type="match status" value="1"/>
</dbReference>
<evidence type="ECO:0000256" key="1">
    <source>
        <dbReference type="ARBA" id="ARBA00009437"/>
    </source>
</evidence>
<name>A0A9X1XJW0_9VIBR</name>
<dbReference type="EMBL" id="JAJHVV010000007">
    <property type="protein sequence ID" value="MCK6264091.1"/>
    <property type="molecule type" value="Genomic_DNA"/>
</dbReference>
<dbReference type="PANTHER" id="PTHR30118:SF6">
    <property type="entry name" value="HTH-TYPE TRANSCRIPTIONAL REGULATOR LEUO"/>
    <property type="match status" value="1"/>
</dbReference>
<evidence type="ECO:0000256" key="4">
    <source>
        <dbReference type="ARBA" id="ARBA00023163"/>
    </source>
</evidence>
<dbReference type="PRINTS" id="PR00039">
    <property type="entry name" value="HTHLYSR"/>
</dbReference>
<dbReference type="Pfam" id="PF00126">
    <property type="entry name" value="HTH_1"/>
    <property type="match status" value="1"/>
</dbReference>
<dbReference type="Gene3D" id="1.10.10.10">
    <property type="entry name" value="Winged helix-like DNA-binding domain superfamily/Winged helix DNA-binding domain"/>
    <property type="match status" value="1"/>
</dbReference>
<dbReference type="PROSITE" id="PS50931">
    <property type="entry name" value="HTH_LYSR"/>
    <property type="match status" value="1"/>
</dbReference>
<keyword evidence="4" id="KW-0804">Transcription</keyword>
<dbReference type="InterPro" id="IPR005119">
    <property type="entry name" value="LysR_subst-bd"/>
</dbReference>
<reference evidence="6" key="1">
    <citation type="submission" date="2021-11" db="EMBL/GenBank/DDBJ databases">
        <title>Vibrio ZSDE26 sp. nov. and Vibrio ZSDZ34 sp. nov., isolated from coastal seawater in Qingdao.</title>
        <authorList>
            <person name="Zhang P."/>
        </authorList>
    </citation>
    <scope>NUCLEOTIDE SEQUENCE</scope>
    <source>
        <strain evidence="6">ZSDE26</strain>
    </source>
</reference>
<keyword evidence="2" id="KW-0805">Transcription regulation</keyword>
<dbReference type="AlphaFoldDB" id="A0A9X1XJW0"/>